<dbReference type="InterPro" id="IPR036609">
    <property type="entry name" value="LCCL_sf"/>
</dbReference>
<dbReference type="KEGG" id="vpo:Kpol_411p12"/>
<evidence type="ECO:0000313" key="3">
    <source>
        <dbReference type="EMBL" id="EDO15067.1"/>
    </source>
</evidence>
<sequence length="667" mass="74930">MNNSKSDTDQKSFDATYTENEFSSSIPLSELTSAGVTIVDGEDHREEWEMLKEGNSIKRFFHRVWNGPIEPKDEPPSFPMRWPWLKAIEEFPSKSFGKEFPSNTRDYIFLTLFCSIWLTILYSILHPYLFIGPYFYQNTGEQKIPIVHLACNSYMRNWRGKNNACGLNGANCSPFEDKEFFIRCPALCDQGGTLYSTTVVGGDRIKYQGYRIGGGKSDNKDDSGTLSYPYRADSFPCNAGVHAGVISPFVGGCAKVKMSGSQLSFPSRNGQHGTGFSISFDSFFPSSYTFADFKHGVATGCYDPRFLIAGINILFGGISFYFSKGLVGYWIVTIISHWTIILSMDPPLLIDPHDNTTAYELISIGFQRLLPLCFVLYVVWKFAVKRTLEDGSPVAKIILWYPTFWVGALNNITFDRLPIDRLYWKSIKEQAGAYTALTGLGCLILVSTIIQVYSLWKSGRFRKYFRIYIAMIGGVVFLALIPGLSLRLHHYIIGLLLLPGCATRGSSAYLFQGVLIGLVISGISRWDFASIEETDTQLLRNEAGASLIPPTFIFENSTSHMLSWNTTYEEYESEFAVAIDGYSLLLNDIEVYVGTNTTVDLDTIFAGEEISQMLQDSMDFHNGTTDLFLRIARASTKIPQEYHGDYSNPAKLKWPEGIWHDPKPGVS</sequence>
<name>A7TRP5_VANPO</name>
<keyword evidence="1" id="KW-0472">Membrane</keyword>
<dbReference type="PhylomeDB" id="A7TRP5"/>
<keyword evidence="4" id="KW-1185">Reference proteome</keyword>
<feature type="transmembrane region" description="Helical" evidence="1">
    <location>
        <begin position="329"/>
        <end position="349"/>
    </location>
</feature>
<dbReference type="Gene3D" id="2.170.130.20">
    <property type="entry name" value="LCCL-like domain"/>
    <property type="match status" value="1"/>
</dbReference>
<feature type="transmembrane region" description="Helical" evidence="1">
    <location>
        <begin position="434"/>
        <end position="456"/>
    </location>
</feature>
<dbReference type="EMBL" id="DS480484">
    <property type="protein sequence ID" value="EDO15067.1"/>
    <property type="molecule type" value="Genomic_DNA"/>
</dbReference>
<dbReference type="OMA" id="HWDKTVL"/>
<organism evidence="4">
    <name type="scientific">Vanderwaltozyma polyspora (strain ATCC 22028 / DSM 70294 / BCRC 21397 / CBS 2163 / NBRC 10782 / NRRL Y-8283 / UCD 57-17)</name>
    <name type="common">Kluyveromyces polysporus</name>
    <dbReference type="NCBI Taxonomy" id="436907"/>
    <lineage>
        <taxon>Eukaryota</taxon>
        <taxon>Fungi</taxon>
        <taxon>Dikarya</taxon>
        <taxon>Ascomycota</taxon>
        <taxon>Saccharomycotina</taxon>
        <taxon>Saccharomycetes</taxon>
        <taxon>Saccharomycetales</taxon>
        <taxon>Saccharomycetaceae</taxon>
        <taxon>Vanderwaltozyma</taxon>
    </lineage>
</organism>
<gene>
    <name evidence="3" type="ORF">Kpol_411p12</name>
</gene>
<dbReference type="GeneID" id="5543112"/>
<evidence type="ECO:0000259" key="2">
    <source>
        <dbReference type="Pfam" id="PF03815"/>
    </source>
</evidence>
<proteinExistence type="predicted"/>
<evidence type="ECO:0000313" key="4">
    <source>
        <dbReference type="Proteomes" id="UP000000267"/>
    </source>
</evidence>
<dbReference type="InterPro" id="IPR051957">
    <property type="entry name" value="CRISP-LCCL_domain"/>
</dbReference>
<dbReference type="InParanoid" id="A7TRP5"/>
<dbReference type="InterPro" id="IPR004043">
    <property type="entry name" value="LCCL"/>
</dbReference>
<dbReference type="RefSeq" id="XP_001642925.1">
    <property type="nucleotide sequence ID" value="XM_001642875.1"/>
</dbReference>
<dbReference type="HOGENOM" id="CLU_011125_2_0_1"/>
<dbReference type="eggNOG" id="ENOG502QUEX">
    <property type="taxonomic scope" value="Eukaryota"/>
</dbReference>
<accession>A7TRP5</accession>
<dbReference type="PANTHER" id="PTHR31331">
    <property type="entry name" value="LCCL DOMAIN PROTEIN (AFU_ORTHOLOGUE AFUA_5G08630)"/>
    <property type="match status" value="1"/>
</dbReference>
<protein>
    <recommendedName>
        <fullName evidence="2">LCCL domain-containing protein</fullName>
    </recommendedName>
</protein>
<feature type="transmembrane region" description="Helical" evidence="1">
    <location>
        <begin position="107"/>
        <end position="129"/>
    </location>
</feature>
<feature type="transmembrane region" description="Helical" evidence="1">
    <location>
        <begin position="468"/>
        <end position="488"/>
    </location>
</feature>
<feature type="transmembrane region" description="Helical" evidence="1">
    <location>
        <begin position="361"/>
        <end position="382"/>
    </location>
</feature>
<dbReference type="SUPFAM" id="SSF69848">
    <property type="entry name" value="LCCL domain"/>
    <property type="match status" value="1"/>
</dbReference>
<keyword evidence="1" id="KW-1133">Transmembrane helix</keyword>
<dbReference type="FunCoup" id="A7TRP5">
    <property type="interactions" value="17"/>
</dbReference>
<reference evidence="3 4" key="1">
    <citation type="journal article" date="2007" name="Proc. Natl. Acad. Sci. U.S.A.">
        <title>Independent sorting-out of thousands of duplicated gene pairs in two yeast species descended from a whole-genome duplication.</title>
        <authorList>
            <person name="Scannell D.R."/>
            <person name="Frank A.C."/>
            <person name="Conant G.C."/>
            <person name="Byrne K.P."/>
            <person name="Woolfit M."/>
            <person name="Wolfe K.H."/>
        </authorList>
    </citation>
    <scope>NUCLEOTIDE SEQUENCE [LARGE SCALE GENOMIC DNA]</scope>
    <source>
        <strain evidence="4">ATCC 22028 / DSM 70294 / BCRC 21397 / CBS 2163 / NBRC 10782 / NRRL Y-8283 / UCD 57-17</strain>
    </source>
</reference>
<feature type="transmembrane region" description="Helical" evidence="1">
    <location>
        <begin position="306"/>
        <end position="322"/>
    </location>
</feature>
<dbReference type="AlphaFoldDB" id="A7TRP5"/>
<dbReference type="Pfam" id="PF03815">
    <property type="entry name" value="LCCL"/>
    <property type="match status" value="1"/>
</dbReference>
<keyword evidence="1" id="KW-0812">Transmembrane</keyword>
<dbReference type="Proteomes" id="UP000000267">
    <property type="component" value="Unassembled WGS sequence"/>
</dbReference>
<dbReference type="OrthoDB" id="441660at2759"/>
<feature type="transmembrane region" description="Helical" evidence="1">
    <location>
        <begin position="394"/>
        <end position="414"/>
    </location>
</feature>
<feature type="domain" description="LCCL" evidence="2">
    <location>
        <begin position="170"/>
        <end position="273"/>
    </location>
</feature>
<dbReference type="PANTHER" id="PTHR31331:SF1">
    <property type="entry name" value="CYSTEINE RICH SECRETORY PROTEIN LCCL DOMAIN CONTAINING 2"/>
    <property type="match status" value="1"/>
</dbReference>
<evidence type="ECO:0000256" key="1">
    <source>
        <dbReference type="SAM" id="Phobius"/>
    </source>
</evidence>